<dbReference type="SUPFAM" id="SSF74650">
    <property type="entry name" value="Galactose mutarotase-like"/>
    <property type="match status" value="1"/>
</dbReference>
<sequence>MKITLNNESIRADIDSNGCYIEGVEFRENEIIKRTQDGHKTHGGCAPLFPYANRIKGGKYEWLGKSYEFKKYLDGNSIHGFAKDRQWDIIDQSENSVQMKMNLEDESYPFDVDVTVVIEISNDGFRENARFFNNHNTTVPLSPGFHPYFVTGSNWEILLKSRPLKSLKIDQYFPSGNYSEFYRHFYKKESHVYDDCFRYSGDIQLRGDYFVYDVKRTNSEFFMVYDGKFSDSISVAIEPMASEVNSFQTGNMLKILKPGEEWEFGYSVSISSL</sequence>
<dbReference type="Proteomes" id="UP000195607">
    <property type="component" value="Chromosome I"/>
</dbReference>
<dbReference type="GO" id="GO:0016853">
    <property type="term" value="F:isomerase activity"/>
    <property type="evidence" value="ECO:0007669"/>
    <property type="project" value="InterPro"/>
</dbReference>
<dbReference type="InterPro" id="IPR008183">
    <property type="entry name" value="Aldose_1/G6P_1-epimerase"/>
</dbReference>
<dbReference type="InterPro" id="IPR011013">
    <property type="entry name" value="Gal_mutarotase_sf_dom"/>
</dbReference>
<dbReference type="EMBL" id="LT671858">
    <property type="protein sequence ID" value="SIM69873.1"/>
    <property type="molecule type" value="Genomic_DNA"/>
</dbReference>
<protein>
    <submittedName>
        <fullName evidence="1">Aldose 1-epimerase</fullName>
    </submittedName>
</protein>
<organism evidence="1 2">
    <name type="scientific">Cuniculiplasma divulgatum</name>
    <dbReference type="NCBI Taxonomy" id="1673428"/>
    <lineage>
        <taxon>Archaea</taxon>
        <taxon>Methanobacteriati</taxon>
        <taxon>Thermoplasmatota</taxon>
        <taxon>Thermoplasmata</taxon>
        <taxon>Thermoplasmatales</taxon>
        <taxon>Cuniculiplasmataceae</taxon>
        <taxon>Cuniculiplasma</taxon>
    </lineage>
</organism>
<gene>
    <name evidence="1" type="ORF">CSP5_1299</name>
</gene>
<dbReference type="Gene3D" id="2.70.98.10">
    <property type="match status" value="1"/>
</dbReference>
<dbReference type="GO" id="GO:0030246">
    <property type="term" value="F:carbohydrate binding"/>
    <property type="evidence" value="ECO:0007669"/>
    <property type="project" value="InterPro"/>
</dbReference>
<name>A0A1N5V9K3_9ARCH</name>
<dbReference type="GO" id="GO:0005975">
    <property type="term" value="P:carbohydrate metabolic process"/>
    <property type="evidence" value="ECO:0007669"/>
    <property type="project" value="InterPro"/>
</dbReference>
<evidence type="ECO:0000313" key="2">
    <source>
        <dbReference type="Proteomes" id="UP000195607"/>
    </source>
</evidence>
<dbReference type="CDD" id="cd01081">
    <property type="entry name" value="Aldose_epim"/>
    <property type="match status" value="1"/>
</dbReference>
<dbReference type="InterPro" id="IPR014718">
    <property type="entry name" value="GH-type_carb-bd"/>
</dbReference>
<dbReference type="RefSeq" id="WP_172399426.1">
    <property type="nucleotide sequence ID" value="NZ_LT671858.1"/>
</dbReference>
<dbReference type="GeneID" id="41588546"/>
<evidence type="ECO:0000313" key="1">
    <source>
        <dbReference type="EMBL" id="SIM69873.1"/>
    </source>
</evidence>
<reference evidence="1 2" key="1">
    <citation type="submission" date="2016-04" db="EMBL/GenBank/DDBJ databases">
        <authorList>
            <person name="Evans L.H."/>
            <person name="Alamgir A."/>
            <person name="Owens N."/>
            <person name="Weber N.D."/>
            <person name="Virtaneva K."/>
            <person name="Barbian K."/>
            <person name="Babar A."/>
            <person name="Rosenke K."/>
        </authorList>
    </citation>
    <scope>NUCLEOTIDE SEQUENCE [LARGE SCALE GENOMIC DNA]</scope>
    <source>
        <strain evidence="2">S5(T) (JCM 30642 \VKM B-2941)</strain>
    </source>
</reference>
<accession>A0A1N5V9K3</accession>
<dbReference type="Pfam" id="PF01263">
    <property type="entry name" value="Aldose_epim"/>
    <property type="match status" value="1"/>
</dbReference>
<proteinExistence type="predicted"/>
<dbReference type="AlphaFoldDB" id="A0A1N5V9K3"/>